<organism evidence="1 2">
    <name type="scientific">Parelaphostrongylus tenuis</name>
    <name type="common">Meningeal worm</name>
    <dbReference type="NCBI Taxonomy" id="148309"/>
    <lineage>
        <taxon>Eukaryota</taxon>
        <taxon>Metazoa</taxon>
        <taxon>Ecdysozoa</taxon>
        <taxon>Nematoda</taxon>
        <taxon>Chromadorea</taxon>
        <taxon>Rhabditida</taxon>
        <taxon>Rhabditina</taxon>
        <taxon>Rhabditomorpha</taxon>
        <taxon>Strongyloidea</taxon>
        <taxon>Metastrongylidae</taxon>
        <taxon>Parelaphostrongylus</taxon>
    </lineage>
</organism>
<dbReference type="AlphaFoldDB" id="A0AAD5MF09"/>
<accession>A0AAD5MF09</accession>
<gene>
    <name evidence="1" type="ORF">KIN20_003007</name>
</gene>
<evidence type="ECO:0000313" key="2">
    <source>
        <dbReference type="Proteomes" id="UP001196413"/>
    </source>
</evidence>
<comment type="caution">
    <text evidence="1">The sequence shown here is derived from an EMBL/GenBank/DDBJ whole genome shotgun (WGS) entry which is preliminary data.</text>
</comment>
<keyword evidence="2" id="KW-1185">Reference proteome</keyword>
<dbReference type="Proteomes" id="UP001196413">
    <property type="component" value="Unassembled WGS sequence"/>
</dbReference>
<dbReference type="EMBL" id="JAHQIW010000389">
    <property type="protein sequence ID" value="KAJ1347841.1"/>
    <property type="molecule type" value="Genomic_DNA"/>
</dbReference>
<name>A0AAD5MF09_PARTN</name>
<reference evidence="1" key="1">
    <citation type="submission" date="2021-06" db="EMBL/GenBank/DDBJ databases">
        <title>Parelaphostrongylus tenuis whole genome reference sequence.</title>
        <authorList>
            <person name="Garwood T.J."/>
            <person name="Larsen P.A."/>
            <person name="Fountain-Jones N.M."/>
            <person name="Garbe J.R."/>
            <person name="Macchietto M.G."/>
            <person name="Kania S.A."/>
            <person name="Gerhold R.W."/>
            <person name="Richards J.E."/>
            <person name="Wolf T.M."/>
        </authorList>
    </citation>
    <scope>NUCLEOTIDE SEQUENCE</scope>
    <source>
        <strain evidence="1">MNPRO001-30</strain>
        <tissue evidence="1">Meninges</tissue>
    </source>
</reference>
<evidence type="ECO:0000313" key="1">
    <source>
        <dbReference type="EMBL" id="KAJ1347841.1"/>
    </source>
</evidence>
<proteinExistence type="predicted"/>
<sequence length="52" mass="6042">MDKCFEVLNGQSEHIKFTRESPNGSWLSFLNIQKPPQSFPSIYETILLWNLG</sequence>
<protein>
    <submittedName>
        <fullName evidence="1">Uncharacterized protein</fullName>
    </submittedName>
</protein>